<organism evidence="1 2">
    <name type="scientific">Caballeronia choica</name>
    <dbReference type="NCBI Taxonomy" id="326476"/>
    <lineage>
        <taxon>Bacteria</taxon>
        <taxon>Pseudomonadati</taxon>
        <taxon>Pseudomonadota</taxon>
        <taxon>Betaproteobacteria</taxon>
        <taxon>Burkholderiales</taxon>
        <taxon>Burkholderiaceae</taxon>
        <taxon>Caballeronia</taxon>
    </lineage>
</organism>
<proteinExistence type="predicted"/>
<keyword evidence="2" id="KW-1185">Reference proteome</keyword>
<comment type="caution">
    <text evidence="1">The sequence shown here is derived from an EMBL/GenBank/DDBJ whole genome shotgun (WGS) entry which is preliminary data.</text>
</comment>
<dbReference type="RefSeq" id="WP_087645078.1">
    <property type="nucleotide sequence ID" value="NZ_FCON02000027.1"/>
</dbReference>
<accession>A0A158IQQ6</accession>
<gene>
    <name evidence="1" type="ORF">AWB68_02946</name>
</gene>
<reference evidence="1" key="1">
    <citation type="submission" date="2016-01" db="EMBL/GenBank/DDBJ databases">
        <authorList>
            <person name="Peeters C."/>
        </authorList>
    </citation>
    <scope>NUCLEOTIDE SEQUENCE [LARGE SCALE GENOMIC DNA]</scope>
    <source>
        <strain evidence="1">LMG 22940</strain>
    </source>
</reference>
<dbReference type="Proteomes" id="UP000054770">
    <property type="component" value="Unassembled WGS sequence"/>
</dbReference>
<name>A0A158IQQ6_9BURK</name>
<evidence type="ECO:0000313" key="2">
    <source>
        <dbReference type="Proteomes" id="UP000054770"/>
    </source>
</evidence>
<protein>
    <submittedName>
        <fullName evidence="1">Uncharacterized protein</fullName>
    </submittedName>
</protein>
<sequence length="90" mass="9558">MHKDLEVGDYLLAMTAEQKNDSADPPSVTGFNVRVIVTRHDGTPIHGSTLTENSGEMTGDHGPFATVAEAFAHGEAWGRHFVARVLGGAV</sequence>
<evidence type="ECO:0000313" key="1">
    <source>
        <dbReference type="EMBL" id="SAL59042.1"/>
    </source>
</evidence>
<dbReference type="EMBL" id="FCON02000027">
    <property type="protein sequence ID" value="SAL59042.1"/>
    <property type="molecule type" value="Genomic_DNA"/>
</dbReference>
<dbReference type="AlphaFoldDB" id="A0A158IQQ6"/>
<dbReference type="OrthoDB" id="9132549at2"/>